<organism evidence="5 6">
    <name type="scientific">Thalassobacillus devorans</name>
    <dbReference type="NCBI Taxonomy" id="279813"/>
    <lineage>
        <taxon>Bacteria</taxon>
        <taxon>Bacillati</taxon>
        <taxon>Bacillota</taxon>
        <taxon>Bacilli</taxon>
        <taxon>Bacillales</taxon>
        <taxon>Bacillaceae</taxon>
        <taxon>Thalassobacillus</taxon>
    </lineage>
</organism>
<evidence type="ECO:0000256" key="1">
    <source>
        <dbReference type="SAM" id="MobiDB-lite"/>
    </source>
</evidence>
<evidence type="ECO:0000313" key="5">
    <source>
        <dbReference type="EMBL" id="GGC98391.1"/>
    </source>
</evidence>
<dbReference type="SUPFAM" id="SSF159774">
    <property type="entry name" value="YerB-like"/>
    <property type="match status" value="1"/>
</dbReference>
<protein>
    <submittedName>
        <fullName evidence="5">Lipoprotein YerB</fullName>
    </submittedName>
</protein>
<dbReference type="Proteomes" id="UP000619534">
    <property type="component" value="Unassembled WGS sequence"/>
</dbReference>
<gene>
    <name evidence="5" type="primary">yerB</name>
    <name evidence="5" type="ORF">GCM10007216_31460</name>
</gene>
<feature type="region of interest" description="Disordered" evidence="1">
    <location>
        <begin position="23"/>
        <end position="51"/>
    </location>
</feature>
<feature type="chain" id="PRO_5045196862" evidence="2">
    <location>
        <begin position="18"/>
        <end position="360"/>
    </location>
</feature>
<evidence type="ECO:0000259" key="4">
    <source>
        <dbReference type="Pfam" id="PF17479"/>
    </source>
</evidence>
<evidence type="ECO:0000313" key="6">
    <source>
        <dbReference type="Proteomes" id="UP000619534"/>
    </source>
</evidence>
<dbReference type="RefSeq" id="WP_062440148.1">
    <property type="nucleotide sequence ID" value="NZ_BMCJ01000006.1"/>
</dbReference>
<dbReference type="Gene3D" id="3.50.90.10">
    <property type="entry name" value="YerB-like"/>
    <property type="match status" value="1"/>
</dbReference>
<feature type="compositionally biased region" description="Acidic residues" evidence="1">
    <location>
        <begin position="37"/>
        <end position="51"/>
    </location>
</feature>
<dbReference type="PROSITE" id="PS51257">
    <property type="entry name" value="PROKAR_LIPOPROTEIN"/>
    <property type="match status" value="1"/>
</dbReference>
<proteinExistence type="predicted"/>
<feature type="signal peptide" evidence="2">
    <location>
        <begin position="1"/>
        <end position="17"/>
    </location>
</feature>
<keyword evidence="6" id="KW-1185">Reference proteome</keyword>
<keyword evidence="2" id="KW-0732">Signal</keyword>
<keyword evidence="5" id="KW-0449">Lipoprotein</keyword>
<sequence>MKKIILGILLLMILLLAACTSESGKGKQPGDTPESNDAGESESSSEEETAEDTYANVFPFTGEPTNDPVDHRALAVMVNNHSKARPQTGLSQADIVYELLAEGEITRFLAVFHSTIPDEVGPVRSARPYYFNLAKAHDAIYTYHGAANFIDEQIRNDGHDYLNGATYDNDGRLFKRDNTRKAPHNSYLLTEGVASVADRKGYESSRNIAPFTFTNEKTALNSGGKEVSDLKIIYSERFDSTVSYAYDSKDGKYMRYSDGKRTEERDDNVPIKLANVLIIETSHQVIDSAGRRDIDLISGGKGYLLQAGKLREITWKNESGRIIPYAGDEKAGMLPGRTWVNVIPSSPGLEQSVSYRVTGE</sequence>
<dbReference type="InterPro" id="IPR023158">
    <property type="entry name" value="YerB-like_sf"/>
</dbReference>
<evidence type="ECO:0000256" key="2">
    <source>
        <dbReference type="SAM" id="SignalP"/>
    </source>
</evidence>
<comment type="caution">
    <text evidence="5">The sequence shown here is derived from an EMBL/GenBank/DDBJ whole genome shotgun (WGS) entry which is preliminary data.</text>
</comment>
<dbReference type="InterPro" id="IPR021416">
    <property type="entry name" value="DUF3048_N"/>
</dbReference>
<dbReference type="Pfam" id="PF17479">
    <property type="entry name" value="DUF3048_C"/>
    <property type="match status" value="1"/>
</dbReference>
<evidence type="ECO:0000259" key="3">
    <source>
        <dbReference type="Pfam" id="PF11258"/>
    </source>
</evidence>
<dbReference type="InterPro" id="IPR035328">
    <property type="entry name" value="DUF3048_C"/>
</dbReference>
<accession>A0ABQ1PJM8</accession>
<dbReference type="EMBL" id="BMCJ01000006">
    <property type="protein sequence ID" value="GGC98391.1"/>
    <property type="molecule type" value="Genomic_DNA"/>
</dbReference>
<dbReference type="Pfam" id="PF11258">
    <property type="entry name" value="DUF3048"/>
    <property type="match status" value="1"/>
</dbReference>
<name>A0ABQ1PJM8_9BACI</name>
<feature type="domain" description="DUF3048" evidence="4">
    <location>
        <begin position="240"/>
        <end position="340"/>
    </location>
</feature>
<feature type="domain" description="DUF3048" evidence="3">
    <location>
        <begin position="60"/>
        <end position="202"/>
    </location>
</feature>
<reference evidence="6" key="1">
    <citation type="journal article" date="2019" name="Int. J. Syst. Evol. Microbiol.">
        <title>The Global Catalogue of Microorganisms (GCM) 10K type strain sequencing project: providing services to taxonomists for standard genome sequencing and annotation.</title>
        <authorList>
            <consortium name="The Broad Institute Genomics Platform"/>
            <consortium name="The Broad Institute Genome Sequencing Center for Infectious Disease"/>
            <person name="Wu L."/>
            <person name="Ma J."/>
        </authorList>
    </citation>
    <scope>NUCLEOTIDE SEQUENCE [LARGE SCALE GENOMIC DNA]</scope>
    <source>
        <strain evidence="6">CCM 7282</strain>
    </source>
</reference>